<gene>
    <name evidence="3" type="ORF">H8717_09995</name>
</gene>
<feature type="chain" id="PRO_5046307606" description="Leucine-rich repeat domain-containing protein" evidence="2">
    <location>
        <begin position="23"/>
        <end position="492"/>
    </location>
</feature>
<keyword evidence="4" id="KW-1185">Reference proteome</keyword>
<dbReference type="RefSeq" id="WP_262400229.1">
    <property type="nucleotide sequence ID" value="NZ_JACRTB010000014.1"/>
</dbReference>
<dbReference type="EMBL" id="JACRTB010000014">
    <property type="protein sequence ID" value="MBC8576730.1"/>
    <property type="molecule type" value="Genomic_DNA"/>
</dbReference>
<proteinExistence type="predicted"/>
<name>A0ABR7NKI9_9FIRM</name>
<feature type="region of interest" description="Disordered" evidence="1">
    <location>
        <begin position="30"/>
        <end position="49"/>
    </location>
</feature>
<dbReference type="Proteomes" id="UP000658131">
    <property type="component" value="Unassembled WGS sequence"/>
</dbReference>
<reference evidence="3 4" key="1">
    <citation type="submission" date="2020-08" db="EMBL/GenBank/DDBJ databases">
        <title>Genome public.</title>
        <authorList>
            <person name="Liu C."/>
            <person name="Sun Q."/>
        </authorList>
    </citation>
    <scope>NUCLEOTIDE SEQUENCE [LARGE SCALE GENOMIC DNA]</scope>
    <source>
        <strain evidence="3 4">BX1</strain>
    </source>
</reference>
<evidence type="ECO:0000256" key="1">
    <source>
        <dbReference type="SAM" id="MobiDB-lite"/>
    </source>
</evidence>
<dbReference type="PROSITE" id="PS51257">
    <property type="entry name" value="PROKAR_LIPOPROTEIN"/>
    <property type="match status" value="1"/>
</dbReference>
<evidence type="ECO:0000256" key="2">
    <source>
        <dbReference type="SAM" id="SignalP"/>
    </source>
</evidence>
<evidence type="ECO:0000313" key="3">
    <source>
        <dbReference type="EMBL" id="MBC8576730.1"/>
    </source>
</evidence>
<comment type="caution">
    <text evidence="3">The sequence shown here is derived from an EMBL/GenBank/DDBJ whole genome shotgun (WGS) entry which is preliminary data.</text>
</comment>
<protein>
    <recommendedName>
        <fullName evidence="5">Leucine-rich repeat domain-containing protein</fullName>
    </recommendedName>
</protein>
<keyword evidence="2" id="KW-0732">Signal</keyword>
<feature type="signal peptide" evidence="2">
    <location>
        <begin position="1"/>
        <end position="22"/>
    </location>
</feature>
<evidence type="ECO:0008006" key="5">
    <source>
        <dbReference type="Google" id="ProtNLM"/>
    </source>
</evidence>
<accession>A0ABR7NKI9</accession>
<evidence type="ECO:0000313" key="4">
    <source>
        <dbReference type="Proteomes" id="UP000658131"/>
    </source>
</evidence>
<sequence>MKTFRMIPFGLMLLLLAGCAGKEEAVSISVPDETSVQAEREPVPEPELEAPGQPYWVLGECSYDGGTAVVYEVQHPDSYNKRFSSDSVFYALRWQIFDAQGRKNGAGDSGWSNSFAIHGLPLSGLEAREGLLTFSVQMPAEYSGEPLRRKFTLVLDDEKLPILGENPNGYRYQVEDWYPVAREGDFLLENCTRYNRELERSEELFQLTGPETNRIIPLDLSDPDFGNELYSLKHPNDLGPGNETPYSSEMSAALDPAAKTAVLTIPKLTVTLDFASGTQQVERHYRADMLQTEIARSPDGRYAVYTSGEFDRFESVGGCDYLSVGPDGALHFLYSGSMMDQITFLGNGRILANTFSALTCYDAASGLPDEVQLSFDYGETVIGGEIRSPKYLTIGLAADQKSERILTAYRLNTFGHPGLNDGETMLSSLPVSLALFDFSGNKLADFDTGFSLSPFGKYLIHLLELSMDEPGRVVIRDPHHEIETTVLSYPAE</sequence>
<organism evidence="3 4">
    <name type="scientific">Yanshouia hominis</name>
    <dbReference type="NCBI Taxonomy" id="2763673"/>
    <lineage>
        <taxon>Bacteria</taxon>
        <taxon>Bacillati</taxon>
        <taxon>Bacillota</taxon>
        <taxon>Clostridia</taxon>
        <taxon>Eubacteriales</taxon>
        <taxon>Oscillospiraceae</taxon>
        <taxon>Yanshouia</taxon>
    </lineage>
</organism>